<dbReference type="PATRIC" id="fig|1107882.3.peg.5417"/>
<evidence type="ECO:0000313" key="2">
    <source>
        <dbReference type="Proteomes" id="UP000003250"/>
    </source>
</evidence>
<keyword evidence="2" id="KW-1185">Reference proteome</keyword>
<reference evidence="1 2" key="1">
    <citation type="journal article" date="2012" name="J. Bacteriol.">
        <title>Draft Genome Sequence of Mesorhizobium alhagi CCNWXJ12-2T, a Novel Salt-Resistant Species Isolated from the Desert of Northwestern China.</title>
        <authorList>
            <person name="Zhou M."/>
            <person name="Chen W."/>
            <person name="Chen H."/>
            <person name="Wei G."/>
        </authorList>
    </citation>
    <scope>NUCLEOTIDE SEQUENCE [LARGE SCALE GENOMIC DNA]</scope>
    <source>
        <strain evidence="1 2">CCNWXJ12-2</strain>
    </source>
</reference>
<dbReference type="EMBL" id="AHAM01000250">
    <property type="protein sequence ID" value="EHK53878.1"/>
    <property type="molecule type" value="Genomic_DNA"/>
</dbReference>
<dbReference type="Proteomes" id="UP000003250">
    <property type="component" value="Unassembled WGS sequence"/>
</dbReference>
<dbReference type="AlphaFoldDB" id="H0HZG6"/>
<gene>
    <name evidence="1" type="ORF">MAXJ12_27998</name>
</gene>
<evidence type="ECO:0000313" key="1">
    <source>
        <dbReference type="EMBL" id="EHK53878.1"/>
    </source>
</evidence>
<accession>H0HZG6</accession>
<proteinExistence type="predicted"/>
<protein>
    <submittedName>
        <fullName evidence="1">Uncharacterized protein</fullName>
    </submittedName>
</protein>
<sequence>MICACRHSVSAPAFKAGTVSAIERSEDGFVVSASDRMVRAAAVLIASGVADNLPDVSGFGKELITRGRSAKSNAGL</sequence>
<organism evidence="1 2">
    <name type="scientific">Mesorhizobium alhagi CCNWXJ12-2</name>
    <dbReference type="NCBI Taxonomy" id="1107882"/>
    <lineage>
        <taxon>Bacteria</taxon>
        <taxon>Pseudomonadati</taxon>
        <taxon>Pseudomonadota</taxon>
        <taxon>Alphaproteobacteria</taxon>
        <taxon>Hyphomicrobiales</taxon>
        <taxon>Phyllobacteriaceae</taxon>
        <taxon>Allomesorhizobium</taxon>
    </lineage>
</organism>
<dbReference type="Gene3D" id="3.50.50.60">
    <property type="entry name" value="FAD/NAD(P)-binding domain"/>
    <property type="match status" value="1"/>
</dbReference>
<name>H0HZG6_9HYPH</name>
<dbReference type="InterPro" id="IPR036188">
    <property type="entry name" value="FAD/NAD-bd_sf"/>
</dbReference>